<evidence type="ECO:0000313" key="1">
    <source>
        <dbReference type="EMBL" id="KAJ8973689.1"/>
    </source>
</evidence>
<name>A0ABQ9J7S5_9CUCU</name>
<accession>A0ABQ9J7S5</accession>
<reference evidence="1" key="1">
    <citation type="journal article" date="2023" name="Insect Mol. Biol.">
        <title>Genome sequencing provides insights into the evolution of gene families encoding plant cell wall-degrading enzymes in longhorned beetles.</title>
        <authorList>
            <person name="Shin N.R."/>
            <person name="Okamura Y."/>
            <person name="Kirsch R."/>
            <person name="Pauchet Y."/>
        </authorList>
    </citation>
    <scope>NUCLEOTIDE SEQUENCE</scope>
    <source>
        <strain evidence="1">MMC_N1</strain>
    </source>
</reference>
<protein>
    <submittedName>
        <fullName evidence="1">Uncharacterized protein</fullName>
    </submittedName>
</protein>
<dbReference type="Proteomes" id="UP001162164">
    <property type="component" value="Unassembled WGS sequence"/>
</dbReference>
<organism evidence="1 2">
    <name type="scientific">Molorchus minor</name>
    <dbReference type="NCBI Taxonomy" id="1323400"/>
    <lineage>
        <taxon>Eukaryota</taxon>
        <taxon>Metazoa</taxon>
        <taxon>Ecdysozoa</taxon>
        <taxon>Arthropoda</taxon>
        <taxon>Hexapoda</taxon>
        <taxon>Insecta</taxon>
        <taxon>Pterygota</taxon>
        <taxon>Neoptera</taxon>
        <taxon>Endopterygota</taxon>
        <taxon>Coleoptera</taxon>
        <taxon>Polyphaga</taxon>
        <taxon>Cucujiformia</taxon>
        <taxon>Chrysomeloidea</taxon>
        <taxon>Cerambycidae</taxon>
        <taxon>Lamiinae</taxon>
        <taxon>Monochamini</taxon>
        <taxon>Molorchus</taxon>
    </lineage>
</organism>
<proteinExistence type="predicted"/>
<comment type="caution">
    <text evidence="1">The sequence shown here is derived from an EMBL/GenBank/DDBJ whole genome shotgun (WGS) entry which is preliminary data.</text>
</comment>
<dbReference type="EMBL" id="JAPWTJ010001132">
    <property type="protein sequence ID" value="KAJ8973689.1"/>
    <property type="molecule type" value="Genomic_DNA"/>
</dbReference>
<keyword evidence="2" id="KW-1185">Reference proteome</keyword>
<gene>
    <name evidence="1" type="ORF">NQ317_013394</name>
</gene>
<evidence type="ECO:0000313" key="2">
    <source>
        <dbReference type="Proteomes" id="UP001162164"/>
    </source>
</evidence>
<sequence length="63" mass="7300">MIDMVQMIYNQCPGTRINTSPILSSMFMSGQQIGRSPQQTILYRNHIKFTVIDININIFYKST</sequence>